<comment type="cofactor">
    <cofactor evidence="1 10 11">
        <name>pyridoxal 5'-phosphate</name>
        <dbReference type="ChEBI" id="CHEBI:597326"/>
    </cofactor>
</comment>
<dbReference type="Gene3D" id="3.90.1150.10">
    <property type="entry name" value="Aspartate Aminotransferase, domain 1"/>
    <property type="match status" value="1"/>
</dbReference>
<dbReference type="AlphaFoldDB" id="A0A449BAL3"/>
<dbReference type="PROSITE" id="PS00096">
    <property type="entry name" value="SHMT"/>
    <property type="match status" value="1"/>
</dbReference>
<comment type="pathway">
    <text evidence="10">One-carbon metabolism; tetrahydrofolate interconversion.</text>
</comment>
<sequence>MDKHDNYYRINLLDQDVAAIINKEAKRQEDHIELIASENYVSEDVLKATGSIFTNKYAEGYPQKRYYGGCEFTDELELLAQNRLKKLFNVNYVNVQPYSGSTANAAAISSICKPGDKIMGLDLASGGHLSHGYKITFSGTFFTTATYYTDENGLLDYEAIKEIAIKEKPQLIICGYSAYSRIVDFQKFREIADACGAKLMADIAHIAGLVATGLHPSPVPYADIITSTTHKTLRGARGAIIMTNNEEIAKKVDRWVFPGFQGGPLVHQIAGKCVAFGEALKPEYKTYAQKIVKNANEFCNAFKNYNVPIISGGTDNHLFTINVYQGYGITGVDAENLLGKFNITVNKNTIPNDPLGPRVTSGVRLGTPAMTSRDFTKWTELAALMNEILSQGNKILENKQRVGIIKAQIASWTKEFPIKKHY</sequence>
<reference evidence="13 14" key="1">
    <citation type="submission" date="2019-01" db="EMBL/GenBank/DDBJ databases">
        <authorList>
            <consortium name="Pathogen Informatics"/>
        </authorList>
    </citation>
    <scope>NUCLEOTIDE SEQUENCE [LARGE SCALE GENOMIC DNA]</scope>
    <source>
        <strain evidence="13 14">NCTC10184</strain>
    </source>
</reference>
<dbReference type="RefSeq" id="WP_129623049.1">
    <property type="nucleotide sequence ID" value="NZ_LR215043.1"/>
</dbReference>
<name>A0A449BAL3_9BACT</name>
<evidence type="ECO:0000256" key="2">
    <source>
        <dbReference type="ARBA" id="ARBA00004496"/>
    </source>
</evidence>
<dbReference type="GO" id="GO:0030170">
    <property type="term" value="F:pyridoxal phosphate binding"/>
    <property type="evidence" value="ECO:0007669"/>
    <property type="project" value="UniProtKB-UniRule"/>
</dbReference>
<feature type="binding site" evidence="10">
    <location>
        <begin position="127"/>
        <end position="129"/>
    </location>
    <ligand>
        <name>(6S)-5,6,7,8-tetrahydrofolate</name>
        <dbReference type="ChEBI" id="CHEBI:57453"/>
    </ligand>
</feature>
<dbReference type="GO" id="GO:0004372">
    <property type="term" value="F:glycine hydroxymethyltransferase activity"/>
    <property type="evidence" value="ECO:0007669"/>
    <property type="project" value="UniProtKB-UniRule"/>
</dbReference>
<dbReference type="UniPathway" id="UPA00288">
    <property type="reaction ID" value="UER01023"/>
</dbReference>
<feature type="binding site" evidence="10">
    <location>
        <position position="246"/>
    </location>
    <ligand>
        <name>(6S)-5,6,7,8-tetrahydrofolate</name>
        <dbReference type="ChEBI" id="CHEBI:57453"/>
    </ligand>
</feature>
<dbReference type="InterPro" id="IPR019798">
    <property type="entry name" value="Ser_HO-MeTrfase_PLP_BS"/>
</dbReference>
<keyword evidence="5 10" id="KW-0963">Cytoplasm</keyword>
<dbReference type="NCBIfam" id="NF000586">
    <property type="entry name" value="PRK00011.1"/>
    <property type="match status" value="1"/>
</dbReference>
<dbReference type="UniPathway" id="UPA00193"/>
<evidence type="ECO:0000313" key="14">
    <source>
        <dbReference type="Proteomes" id="UP000290876"/>
    </source>
</evidence>
<dbReference type="GO" id="GO:0008168">
    <property type="term" value="F:methyltransferase activity"/>
    <property type="evidence" value="ECO:0007669"/>
    <property type="project" value="UniProtKB-KW"/>
</dbReference>
<comment type="pathway">
    <text evidence="10">Amino-acid biosynthesis; glycine biosynthesis; glycine from L-serine: step 1/1.</text>
</comment>
<dbReference type="InterPro" id="IPR039429">
    <property type="entry name" value="SHMT-like_dom"/>
</dbReference>
<evidence type="ECO:0000256" key="11">
    <source>
        <dbReference type="PIRSR" id="PIRSR000412-50"/>
    </source>
</evidence>
<dbReference type="PANTHER" id="PTHR11680">
    <property type="entry name" value="SERINE HYDROXYMETHYLTRANSFERASE"/>
    <property type="match status" value="1"/>
</dbReference>
<feature type="domain" description="Serine hydroxymethyltransferase-like" evidence="12">
    <location>
        <begin position="13"/>
        <end position="377"/>
    </location>
</feature>
<evidence type="ECO:0000256" key="9">
    <source>
        <dbReference type="ARBA" id="ARBA00054606"/>
    </source>
</evidence>
<feature type="binding site" evidence="10">
    <location>
        <position position="123"/>
    </location>
    <ligand>
        <name>(6S)-5,6,7,8-tetrahydrofolate</name>
        <dbReference type="ChEBI" id="CHEBI:57453"/>
    </ligand>
</feature>
<evidence type="ECO:0000256" key="7">
    <source>
        <dbReference type="ARBA" id="ARBA00022679"/>
    </source>
</evidence>
<organism evidence="13 14">
    <name type="scientific">Mycoplasmopsis columbinasalis</name>
    <dbReference type="NCBI Taxonomy" id="114880"/>
    <lineage>
        <taxon>Bacteria</taxon>
        <taxon>Bacillati</taxon>
        <taxon>Mycoplasmatota</taxon>
        <taxon>Mycoplasmoidales</taxon>
        <taxon>Metamycoplasmataceae</taxon>
        <taxon>Mycoplasmopsis</taxon>
    </lineage>
</organism>
<dbReference type="SUPFAM" id="SSF53383">
    <property type="entry name" value="PLP-dependent transferases"/>
    <property type="match status" value="1"/>
</dbReference>
<feature type="site" description="Plays an important role in substrate specificity" evidence="10">
    <location>
        <position position="230"/>
    </location>
</feature>
<keyword evidence="14" id="KW-1185">Reference proteome</keyword>
<comment type="function">
    <text evidence="9">Catalyzes the reversible interconversion of serine and glycine with tetrahydrofolate (THF) serving as the one-carbon carrier. This reaction serves as the major source of one-carbon groups required for the biosynthesis of purines, thymidylate, methionine, and other important biomolecules. Also exhibits THF-independent aldolase activity toward beta-hydroxyamino acids, producing glycine and aldehydes, via a retro-aldol mechanism. Thus, is able to catalyze the cleavage of L-allo-threonine.</text>
</comment>
<evidence type="ECO:0000256" key="6">
    <source>
        <dbReference type="ARBA" id="ARBA00022563"/>
    </source>
</evidence>
<evidence type="ECO:0000256" key="8">
    <source>
        <dbReference type="ARBA" id="ARBA00022898"/>
    </source>
</evidence>
<comment type="similarity">
    <text evidence="3 10">Belongs to the SHMT family.</text>
</comment>
<dbReference type="OrthoDB" id="9803846at2"/>
<proteinExistence type="inferred from homology"/>
<evidence type="ECO:0000256" key="10">
    <source>
        <dbReference type="HAMAP-Rule" id="MF_00051"/>
    </source>
</evidence>
<evidence type="ECO:0000256" key="4">
    <source>
        <dbReference type="ARBA" id="ARBA00011738"/>
    </source>
</evidence>
<dbReference type="KEGG" id="mcob:NCTC10184_00439"/>
<dbReference type="InterPro" id="IPR015422">
    <property type="entry name" value="PyrdxlP-dep_Trfase_small"/>
</dbReference>
<keyword evidence="6 10" id="KW-0554">One-carbon metabolism</keyword>
<accession>A0A449BAL3</accession>
<dbReference type="FunFam" id="3.40.640.10:FF:000001">
    <property type="entry name" value="Serine hydroxymethyltransferase"/>
    <property type="match status" value="1"/>
</dbReference>
<dbReference type="EMBL" id="LR215043">
    <property type="protein sequence ID" value="VEU78210.1"/>
    <property type="molecule type" value="Genomic_DNA"/>
</dbReference>
<dbReference type="GO" id="GO:0032259">
    <property type="term" value="P:methylation"/>
    <property type="evidence" value="ECO:0007669"/>
    <property type="project" value="UniProtKB-KW"/>
</dbReference>
<dbReference type="Gene3D" id="3.40.640.10">
    <property type="entry name" value="Type I PLP-dependent aspartate aminotransferase-like (Major domain)"/>
    <property type="match status" value="1"/>
</dbReference>
<dbReference type="HAMAP" id="MF_00051">
    <property type="entry name" value="SHMT"/>
    <property type="match status" value="1"/>
</dbReference>
<comment type="subcellular location">
    <subcellularLocation>
        <location evidence="2 10">Cytoplasm</location>
    </subcellularLocation>
</comment>
<evidence type="ECO:0000256" key="3">
    <source>
        <dbReference type="ARBA" id="ARBA00006376"/>
    </source>
</evidence>
<evidence type="ECO:0000259" key="12">
    <source>
        <dbReference type="Pfam" id="PF00464"/>
    </source>
</evidence>
<keyword evidence="8 10" id="KW-0663">Pyridoxal phosphate</keyword>
<dbReference type="GO" id="GO:0019264">
    <property type="term" value="P:glycine biosynthetic process from serine"/>
    <property type="evidence" value="ECO:0007669"/>
    <property type="project" value="UniProtKB-UniRule"/>
</dbReference>
<dbReference type="PIRSF" id="PIRSF000412">
    <property type="entry name" value="SHMT"/>
    <property type="match status" value="1"/>
</dbReference>
<dbReference type="CDD" id="cd00378">
    <property type="entry name" value="SHMT"/>
    <property type="match status" value="1"/>
</dbReference>
<dbReference type="InterPro" id="IPR015421">
    <property type="entry name" value="PyrdxlP-dep_Trfase_major"/>
</dbReference>
<comment type="subunit">
    <text evidence="4 10">Homodimer.</text>
</comment>
<keyword evidence="10" id="KW-0028">Amino-acid biosynthesis</keyword>
<dbReference type="EC" id="2.1.2.1" evidence="10"/>
<dbReference type="InterPro" id="IPR001085">
    <property type="entry name" value="Ser_HO-MeTrfase"/>
</dbReference>
<feature type="modified residue" description="N6-(pyridoxal phosphate)lysine" evidence="10 11">
    <location>
        <position position="231"/>
    </location>
</feature>
<keyword evidence="7 10" id="KW-0808">Transferase</keyword>
<dbReference type="Proteomes" id="UP000290876">
    <property type="component" value="Chromosome"/>
</dbReference>
<comment type="catalytic activity">
    <reaction evidence="10">
        <text>(6R)-5,10-methylene-5,6,7,8-tetrahydrofolate + glycine + H2O = (6S)-5,6,7,8-tetrahydrofolate + L-serine</text>
        <dbReference type="Rhea" id="RHEA:15481"/>
        <dbReference type="ChEBI" id="CHEBI:15377"/>
        <dbReference type="ChEBI" id="CHEBI:15636"/>
        <dbReference type="ChEBI" id="CHEBI:33384"/>
        <dbReference type="ChEBI" id="CHEBI:57305"/>
        <dbReference type="ChEBI" id="CHEBI:57453"/>
        <dbReference type="EC" id="2.1.2.1"/>
    </reaction>
</comment>
<dbReference type="InterPro" id="IPR049943">
    <property type="entry name" value="Ser_HO-MeTrfase-like"/>
</dbReference>
<dbReference type="InterPro" id="IPR015424">
    <property type="entry name" value="PyrdxlP-dep_Trfase"/>
</dbReference>
<evidence type="ECO:0000313" key="13">
    <source>
        <dbReference type="EMBL" id="VEU78210.1"/>
    </source>
</evidence>
<dbReference type="Pfam" id="PF00464">
    <property type="entry name" value="SHMT"/>
    <property type="match status" value="1"/>
</dbReference>
<protein>
    <recommendedName>
        <fullName evidence="10">Serine hydroxymethyltransferase</fullName>
        <shortName evidence="10">SHMT</shortName>
        <shortName evidence="10">Serine methylase</shortName>
        <ecNumber evidence="10">2.1.2.1</ecNumber>
    </recommendedName>
</protein>
<evidence type="ECO:0000256" key="5">
    <source>
        <dbReference type="ARBA" id="ARBA00022490"/>
    </source>
</evidence>
<keyword evidence="13" id="KW-0489">Methyltransferase</keyword>
<evidence type="ECO:0000256" key="1">
    <source>
        <dbReference type="ARBA" id="ARBA00001933"/>
    </source>
</evidence>
<comment type="caution">
    <text evidence="10">Lacks conserved residue(s) required for the propagation of feature annotation.</text>
</comment>
<dbReference type="GO" id="GO:0035999">
    <property type="term" value="P:tetrahydrofolate interconversion"/>
    <property type="evidence" value="ECO:0007669"/>
    <property type="project" value="UniProtKB-UniRule"/>
</dbReference>
<dbReference type="GO" id="GO:0005829">
    <property type="term" value="C:cytosol"/>
    <property type="evidence" value="ECO:0007669"/>
    <property type="project" value="TreeGrafter"/>
</dbReference>
<dbReference type="PANTHER" id="PTHR11680:SF35">
    <property type="entry name" value="SERINE HYDROXYMETHYLTRANSFERASE 1"/>
    <property type="match status" value="1"/>
</dbReference>
<gene>
    <name evidence="10 13" type="primary">glyA</name>
    <name evidence="13" type="ORF">NCTC10184_00439</name>
</gene>